<dbReference type="EMBL" id="JALPQF010000017">
    <property type="protein sequence ID" value="MCK8481923.1"/>
    <property type="molecule type" value="Genomic_DNA"/>
</dbReference>
<sequence>MNELKPQQSFIIGSEWLYYKIYSGVNTADIILADTIYQITTKLLESKLIDKWFFIRYNDPEFHIRLRLHVTSTTHIGTVISEVFKVFNPLINNKLIWCMNTDTYSRELDRYGNHTIEDIETFFFHDSNMMVKAIGNIKTDEERLIFVLKSVYTLLDAFHFDDSQKLTFVDSIKIAFRNEFNANKVTSKQLATKYRDLIKNINAFFYATHLNTELVSLDVLIEERHREADRVIHKILDHQDNDTLQLSLTNLLSSVIHMSVNRAFRSKQRQHEMVVYDFLSKILKTKIAKSNA</sequence>
<gene>
    <name evidence="2" type="ORF">MUY34_14915</name>
</gene>
<reference evidence="2" key="1">
    <citation type="submission" date="2022-04" db="EMBL/GenBank/DDBJ databases">
        <authorList>
            <person name="Ren T."/>
        </authorList>
    </citation>
    <scope>NUCLEOTIDE SEQUENCE</scope>
    <source>
        <strain evidence="2">F63249</strain>
    </source>
</reference>
<name>A0ABT0HC46_9FLAO</name>
<dbReference type="Pfam" id="PF14028">
    <property type="entry name" value="Lant_dehydr_C"/>
    <property type="match status" value="1"/>
</dbReference>
<evidence type="ECO:0000259" key="1">
    <source>
        <dbReference type="Pfam" id="PF14028"/>
    </source>
</evidence>
<evidence type="ECO:0000313" key="3">
    <source>
        <dbReference type="Proteomes" id="UP001203687"/>
    </source>
</evidence>
<feature type="domain" description="Thiopeptide-type bacteriocin biosynthesis" evidence="1">
    <location>
        <begin position="16"/>
        <end position="282"/>
    </location>
</feature>
<protein>
    <submittedName>
        <fullName evidence="2">Thiopeptide-type bacteriocin biosynthesis protein</fullName>
    </submittedName>
</protein>
<dbReference type="Proteomes" id="UP001203687">
    <property type="component" value="Unassembled WGS sequence"/>
</dbReference>
<dbReference type="InterPro" id="IPR023809">
    <property type="entry name" value="Thiopep_bacteriocin_synth_dom"/>
</dbReference>
<accession>A0ABT0HC46</accession>
<keyword evidence="3" id="KW-1185">Reference proteome</keyword>
<comment type="caution">
    <text evidence="2">The sequence shown here is derived from an EMBL/GenBank/DDBJ whole genome shotgun (WGS) entry which is preliminary data.</text>
</comment>
<proteinExistence type="predicted"/>
<dbReference type="RefSeq" id="WP_248413704.1">
    <property type="nucleotide sequence ID" value="NZ_JALPQF010000017.1"/>
</dbReference>
<organism evidence="2 3">
    <name type="scientific">Psychroserpens algicola</name>
    <dbReference type="NCBI Taxonomy" id="1719034"/>
    <lineage>
        <taxon>Bacteria</taxon>
        <taxon>Pseudomonadati</taxon>
        <taxon>Bacteroidota</taxon>
        <taxon>Flavobacteriia</taxon>
        <taxon>Flavobacteriales</taxon>
        <taxon>Flavobacteriaceae</taxon>
        <taxon>Psychroserpens</taxon>
    </lineage>
</organism>
<dbReference type="NCBIfam" id="TIGR03891">
    <property type="entry name" value="thiopep_ocin"/>
    <property type="match status" value="1"/>
</dbReference>
<evidence type="ECO:0000313" key="2">
    <source>
        <dbReference type="EMBL" id="MCK8481923.1"/>
    </source>
</evidence>